<dbReference type="EMBL" id="BQNB010019714">
    <property type="protein sequence ID" value="GJT88264.1"/>
    <property type="molecule type" value="Genomic_DNA"/>
</dbReference>
<proteinExistence type="predicted"/>
<reference evidence="2" key="2">
    <citation type="submission" date="2022-01" db="EMBL/GenBank/DDBJ databases">
        <authorList>
            <person name="Yamashiro T."/>
            <person name="Shiraishi A."/>
            <person name="Satake H."/>
            <person name="Nakayama K."/>
        </authorList>
    </citation>
    <scope>NUCLEOTIDE SEQUENCE</scope>
</reference>
<dbReference type="CDD" id="cd00590">
    <property type="entry name" value="RRM_SF"/>
    <property type="match status" value="1"/>
</dbReference>
<feature type="region of interest" description="Disordered" evidence="1">
    <location>
        <begin position="250"/>
        <end position="269"/>
    </location>
</feature>
<name>A0ABQ5HL78_9ASTR</name>
<gene>
    <name evidence="2" type="ORF">Tco_1069981</name>
</gene>
<accession>A0ABQ5HL78</accession>
<dbReference type="SUPFAM" id="SSF54928">
    <property type="entry name" value="RNA-binding domain, RBD"/>
    <property type="match status" value="1"/>
</dbReference>
<dbReference type="InterPro" id="IPR035979">
    <property type="entry name" value="RBD_domain_sf"/>
</dbReference>
<protein>
    <submittedName>
        <fullName evidence="2">Nucleotide-binding alpha-beta plait domain-containing protein</fullName>
    </submittedName>
</protein>
<feature type="compositionally biased region" description="Acidic residues" evidence="1">
    <location>
        <begin position="250"/>
        <end position="268"/>
    </location>
</feature>
<evidence type="ECO:0000313" key="3">
    <source>
        <dbReference type="Proteomes" id="UP001151760"/>
    </source>
</evidence>
<evidence type="ECO:0000313" key="2">
    <source>
        <dbReference type="EMBL" id="GJT88264.1"/>
    </source>
</evidence>
<organism evidence="2 3">
    <name type="scientific">Tanacetum coccineum</name>
    <dbReference type="NCBI Taxonomy" id="301880"/>
    <lineage>
        <taxon>Eukaryota</taxon>
        <taxon>Viridiplantae</taxon>
        <taxon>Streptophyta</taxon>
        <taxon>Embryophyta</taxon>
        <taxon>Tracheophyta</taxon>
        <taxon>Spermatophyta</taxon>
        <taxon>Magnoliopsida</taxon>
        <taxon>eudicotyledons</taxon>
        <taxon>Gunneridae</taxon>
        <taxon>Pentapetalae</taxon>
        <taxon>asterids</taxon>
        <taxon>campanulids</taxon>
        <taxon>Asterales</taxon>
        <taxon>Asteraceae</taxon>
        <taxon>Asteroideae</taxon>
        <taxon>Anthemideae</taxon>
        <taxon>Anthemidinae</taxon>
        <taxon>Tanacetum</taxon>
    </lineage>
</organism>
<sequence>MAHRRSFEEDVNSISTSIFVTNFPDQFYAKDLWKVCNQYVSVVDAFIPHRSSKSGKRFDFVRFIGVFDVDRLVNNLCTIWVDRFKLHANKARFHKTPLNRSNVHDKGVIDSVPQVVNKRANSSLTNLKVALDNEGFNNITLKYMGGYWVMIDFQTVDSKDKFKVTMGTCSWFSELQQASSEFHINERVTWVDIKGMPLKDATCYHSKRICIKTKIVENIFESFKIIIKGKIFWVRAKEVSGWILDFNEEEEEETDSDGDVKEDELDVENNERKEQIVVKDESEVEEVSETIFEKSSSIGFTPRGTDEFQSEVEKEGDGRSQNVQDDAMLSGVKKTGHSSNSKYDHEDKCKSICSGHFKKIEVPRAGGSMIQLMEDLVKVGQTMGYNMEGCSKNMEEIIGSIGAYENPK</sequence>
<dbReference type="InterPro" id="IPR012677">
    <property type="entry name" value="Nucleotide-bd_a/b_plait_sf"/>
</dbReference>
<dbReference type="Gene3D" id="3.30.70.330">
    <property type="match status" value="1"/>
</dbReference>
<comment type="caution">
    <text evidence="2">The sequence shown here is derived from an EMBL/GenBank/DDBJ whole genome shotgun (WGS) entry which is preliminary data.</text>
</comment>
<keyword evidence="3" id="KW-1185">Reference proteome</keyword>
<evidence type="ECO:0000256" key="1">
    <source>
        <dbReference type="SAM" id="MobiDB-lite"/>
    </source>
</evidence>
<reference evidence="2" key="1">
    <citation type="journal article" date="2022" name="Int. J. Mol. Sci.">
        <title>Draft Genome of Tanacetum Coccineum: Genomic Comparison of Closely Related Tanacetum-Family Plants.</title>
        <authorList>
            <person name="Yamashiro T."/>
            <person name="Shiraishi A."/>
            <person name="Nakayama K."/>
            <person name="Satake H."/>
        </authorList>
    </citation>
    <scope>NUCLEOTIDE SEQUENCE</scope>
</reference>
<feature type="region of interest" description="Disordered" evidence="1">
    <location>
        <begin position="302"/>
        <end position="322"/>
    </location>
</feature>
<dbReference type="Proteomes" id="UP001151760">
    <property type="component" value="Unassembled WGS sequence"/>
</dbReference>